<reference evidence="2 3" key="1">
    <citation type="submission" date="2017-07" db="EMBL/GenBank/DDBJ databases">
        <title>Recovery of genomes from metagenomes via a dereplication, aggregation, and scoring strategy.</title>
        <authorList>
            <person name="Sieber C.M."/>
            <person name="Probst A.J."/>
            <person name="Sharrar A."/>
            <person name="Thomas B.C."/>
            <person name="Hess M."/>
            <person name="Tringe S.G."/>
            <person name="Banfield J.F."/>
        </authorList>
    </citation>
    <scope>NUCLEOTIDE SEQUENCE [LARGE SCALE GENOMIC DNA]</scope>
    <source>
        <strain evidence="2">JGI_Cruoil_03_51_56</strain>
    </source>
</reference>
<dbReference type="AlphaFoldDB" id="A0A235BNA1"/>
<dbReference type="Pfam" id="PF13517">
    <property type="entry name" value="FG-GAP_3"/>
    <property type="match status" value="1"/>
</dbReference>
<evidence type="ECO:0000313" key="3">
    <source>
        <dbReference type="Proteomes" id="UP000215559"/>
    </source>
</evidence>
<organism evidence="2 3">
    <name type="scientific">candidate division WOR-3 bacterium JGI_Cruoil_03_51_56</name>
    <dbReference type="NCBI Taxonomy" id="1973747"/>
    <lineage>
        <taxon>Bacteria</taxon>
        <taxon>Bacteria division WOR-3</taxon>
    </lineage>
</organism>
<protein>
    <submittedName>
        <fullName evidence="2">Uncharacterized protein</fullName>
    </submittedName>
</protein>
<proteinExistence type="predicted"/>
<dbReference type="InterPro" id="IPR028994">
    <property type="entry name" value="Integrin_alpha_N"/>
</dbReference>
<sequence length="245" mass="27844">MKNYNNKVPALAHKSPITHIRWVESTFEDFADGQVADAMYVSHRRSLDCDSGCVEYEAKFDLNNDGYYDLIASDARGPYVRVYFGSATGYSPDHCRVLPVQGGDACDIADLNCDGHADIYINSYSYTPDFVLWGPDWARCDTLPRRSDHHGMFREPGNVYDRKYQDYYISSVYDIGENRVVLGGICSWVNDEPRGAAIHFEYRSGPIPEPDSSWTDFYSVSCNGGRLPPEIVGNRYLQHRSKFNK</sequence>
<keyword evidence="1" id="KW-0732">Signal</keyword>
<dbReference type="SUPFAM" id="SSF69318">
    <property type="entry name" value="Integrin alpha N-terminal domain"/>
    <property type="match status" value="1"/>
</dbReference>
<name>A0A235BNA1_UNCW3</name>
<comment type="caution">
    <text evidence="2">The sequence shown here is derived from an EMBL/GenBank/DDBJ whole genome shotgun (WGS) entry which is preliminary data.</text>
</comment>
<accession>A0A235BNA1</accession>
<dbReference type="Gene3D" id="2.130.10.130">
    <property type="entry name" value="Integrin alpha, N-terminal"/>
    <property type="match status" value="1"/>
</dbReference>
<evidence type="ECO:0000256" key="1">
    <source>
        <dbReference type="ARBA" id="ARBA00022729"/>
    </source>
</evidence>
<gene>
    <name evidence="2" type="ORF">CH330_09720</name>
</gene>
<dbReference type="Proteomes" id="UP000215559">
    <property type="component" value="Unassembled WGS sequence"/>
</dbReference>
<dbReference type="InterPro" id="IPR013517">
    <property type="entry name" value="FG-GAP"/>
</dbReference>
<evidence type="ECO:0000313" key="2">
    <source>
        <dbReference type="EMBL" id="OYD13950.1"/>
    </source>
</evidence>
<dbReference type="EMBL" id="NOZP01000184">
    <property type="protein sequence ID" value="OYD13950.1"/>
    <property type="molecule type" value="Genomic_DNA"/>
</dbReference>